<dbReference type="AlphaFoldDB" id="A0A238L5Y0"/>
<dbReference type="GO" id="GO:0004594">
    <property type="term" value="F:pantothenate kinase activity"/>
    <property type="evidence" value="ECO:0007669"/>
    <property type="project" value="UniProtKB-EC"/>
</dbReference>
<dbReference type="EC" id="2.7.1.33" evidence="1"/>
<protein>
    <submittedName>
        <fullName evidence="1">Pantothenate kinase</fullName>
        <ecNumber evidence="1">2.7.1.33</ecNumber>
    </submittedName>
</protein>
<dbReference type="PANTHER" id="PTHR10285">
    <property type="entry name" value="URIDINE KINASE"/>
    <property type="match status" value="1"/>
</dbReference>
<name>A0A238L5Y0_9RHOB</name>
<organism evidence="1 2">
    <name type="scientific">Pelagimonas varians</name>
    <dbReference type="NCBI Taxonomy" id="696760"/>
    <lineage>
        <taxon>Bacteria</taxon>
        <taxon>Pseudomonadati</taxon>
        <taxon>Pseudomonadota</taxon>
        <taxon>Alphaproteobacteria</taxon>
        <taxon>Rhodobacterales</taxon>
        <taxon>Roseobacteraceae</taxon>
        <taxon>Pelagimonas</taxon>
    </lineage>
</organism>
<dbReference type="OrthoDB" id="1550976at2"/>
<dbReference type="Gene3D" id="3.40.50.300">
    <property type="entry name" value="P-loop containing nucleotide triphosphate hydrolases"/>
    <property type="match status" value="1"/>
</dbReference>
<gene>
    <name evidence="1" type="primary">coaA</name>
    <name evidence="1" type="ORF">PEV8663_04329</name>
</gene>
<dbReference type="EMBL" id="FXYH01000023">
    <property type="protein sequence ID" value="SMX49792.1"/>
    <property type="molecule type" value="Genomic_DNA"/>
</dbReference>
<sequence>MTQIETSFETLVERALAAPRTGRRRVIAMAGAPASGKSTLSDKLASALTDAGSPTQVVPMDGFHLDNPILEARGLLDRKGSPATFDANGMAALVPRIKNETEVFYPTFDRARDIAIAGSGVVDASSDTVIVEGNYLLYDAPVWCDLLTHWDLSIRLDVPVSLIHERLIARWLDHGLSRETAEIRASQNDLPNAQLLSNHSLLADIVYRSV</sequence>
<dbReference type="Pfam" id="PF03308">
    <property type="entry name" value="MeaB"/>
    <property type="match status" value="1"/>
</dbReference>
<proteinExistence type="predicted"/>
<evidence type="ECO:0000313" key="2">
    <source>
        <dbReference type="Proteomes" id="UP000220836"/>
    </source>
</evidence>
<dbReference type="Proteomes" id="UP000220836">
    <property type="component" value="Unassembled WGS sequence"/>
</dbReference>
<evidence type="ECO:0000313" key="1">
    <source>
        <dbReference type="EMBL" id="SMX49792.1"/>
    </source>
</evidence>
<accession>A0A238L5Y0</accession>
<keyword evidence="2" id="KW-1185">Reference proteome</keyword>
<dbReference type="SUPFAM" id="SSF52540">
    <property type="entry name" value="P-loop containing nucleoside triphosphate hydrolases"/>
    <property type="match status" value="1"/>
</dbReference>
<keyword evidence="1" id="KW-0418">Kinase</keyword>
<reference evidence="1 2" key="1">
    <citation type="submission" date="2017-05" db="EMBL/GenBank/DDBJ databases">
        <authorList>
            <person name="Song R."/>
            <person name="Chenine A.L."/>
            <person name="Ruprecht R.M."/>
        </authorList>
    </citation>
    <scope>NUCLEOTIDE SEQUENCE [LARGE SCALE GENOMIC DNA]</scope>
    <source>
        <strain evidence="1 2">CECT 8663</strain>
    </source>
</reference>
<dbReference type="InterPro" id="IPR027417">
    <property type="entry name" value="P-loop_NTPase"/>
</dbReference>
<dbReference type="RefSeq" id="WP_097806773.1">
    <property type="nucleotide sequence ID" value="NZ_FXYH01000023.1"/>
</dbReference>
<keyword evidence="1" id="KW-0808">Transferase</keyword>